<accession>G7YW08</accession>
<keyword evidence="3" id="KW-1185">Reference proteome</keyword>
<dbReference type="AlphaFoldDB" id="G7YW08"/>
<dbReference type="Proteomes" id="UP000008909">
    <property type="component" value="Unassembled WGS sequence"/>
</dbReference>
<reference key="2">
    <citation type="submission" date="2011-10" db="EMBL/GenBank/DDBJ databases">
        <title>The genome and transcriptome sequence of Clonorchis sinensis provide insights into the carcinogenic liver fluke.</title>
        <authorList>
            <person name="Wang X."/>
            <person name="Huang Y."/>
            <person name="Chen W."/>
            <person name="Liu H."/>
            <person name="Guo L."/>
            <person name="Chen Y."/>
            <person name="Luo F."/>
            <person name="Zhou W."/>
            <person name="Sun J."/>
            <person name="Mao Q."/>
            <person name="Liang P."/>
            <person name="Zhou C."/>
            <person name="Tian Y."/>
            <person name="Men J."/>
            <person name="Lv X."/>
            <person name="Huang L."/>
            <person name="Zhou J."/>
            <person name="Hu Y."/>
            <person name="Li R."/>
            <person name="Zhang F."/>
            <person name="Lei H."/>
            <person name="Li X."/>
            <person name="Hu X."/>
            <person name="Liang C."/>
            <person name="Xu J."/>
            <person name="Wu Z."/>
            <person name="Yu X."/>
        </authorList>
    </citation>
    <scope>NUCLEOTIDE SEQUENCE</scope>
    <source>
        <strain>Henan</strain>
    </source>
</reference>
<reference evidence="2" key="1">
    <citation type="journal article" date="2011" name="Genome Biol.">
        <title>The draft genome of the carcinogenic human liver fluke Clonorchis sinensis.</title>
        <authorList>
            <person name="Wang X."/>
            <person name="Chen W."/>
            <person name="Huang Y."/>
            <person name="Sun J."/>
            <person name="Men J."/>
            <person name="Liu H."/>
            <person name="Luo F."/>
            <person name="Guo L."/>
            <person name="Lv X."/>
            <person name="Deng C."/>
            <person name="Zhou C."/>
            <person name="Fan Y."/>
            <person name="Li X."/>
            <person name="Huang L."/>
            <person name="Hu Y."/>
            <person name="Liang C."/>
            <person name="Hu X."/>
            <person name="Xu J."/>
            <person name="Yu X."/>
        </authorList>
    </citation>
    <scope>NUCLEOTIDE SEQUENCE [LARGE SCALE GENOMIC DNA]</scope>
    <source>
        <strain evidence="2">Henan</strain>
    </source>
</reference>
<protein>
    <recommendedName>
        <fullName evidence="4">Reverse transcriptase domain-containing protein</fullName>
    </recommendedName>
</protein>
<organism evidence="2 3">
    <name type="scientific">Clonorchis sinensis</name>
    <name type="common">Chinese liver fluke</name>
    <dbReference type="NCBI Taxonomy" id="79923"/>
    <lineage>
        <taxon>Eukaryota</taxon>
        <taxon>Metazoa</taxon>
        <taxon>Spiralia</taxon>
        <taxon>Lophotrochozoa</taxon>
        <taxon>Platyhelminthes</taxon>
        <taxon>Trematoda</taxon>
        <taxon>Digenea</taxon>
        <taxon>Opisthorchiida</taxon>
        <taxon>Opisthorchiata</taxon>
        <taxon>Opisthorchiidae</taxon>
        <taxon>Clonorchis</taxon>
    </lineage>
</organism>
<evidence type="ECO:0008006" key="4">
    <source>
        <dbReference type="Google" id="ProtNLM"/>
    </source>
</evidence>
<evidence type="ECO:0000256" key="1">
    <source>
        <dbReference type="SAM" id="MobiDB-lite"/>
    </source>
</evidence>
<gene>
    <name evidence="2" type="ORF">CLF_112227</name>
</gene>
<name>G7YW08_CLOSI</name>
<dbReference type="EMBL" id="DF144559">
    <property type="protein sequence ID" value="GAA57138.1"/>
    <property type="molecule type" value="Genomic_DNA"/>
</dbReference>
<evidence type="ECO:0000313" key="2">
    <source>
        <dbReference type="EMBL" id="GAA57138.1"/>
    </source>
</evidence>
<feature type="region of interest" description="Disordered" evidence="1">
    <location>
        <begin position="79"/>
        <end position="103"/>
    </location>
</feature>
<sequence length="103" mass="11038">MGRTLEGLQNPGIETAADESLVDMEYKDEIVLVSEEARKAQVSLDEVNKFIPSFGMRFAPTKSSAASAERPIPRKIGQEFGTLAGPASSPDLISRKSGPNSQS</sequence>
<proteinExistence type="predicted"/>
<evidence type="ECO:0000313" key="3">
    <source>
        <dbReference type="Proteomes" id="UP000008909"/>
    </source>
</evidence>